<dbReference type="InterPro" id="IPR051257">
    <property type="entry name" value="Diverse_CBS-Domain"/>
</dbReference>
<dbReference type="PROSITE" id="PS51371">
    <property type="entry name" value="CBS"/>
    <property type="match status" value="2"/>
</dbReference>
<dbReference type="Gene3D" id="3.10.580.10">
    <property type="entry name" value="CBS-domain"/>
    <property type="match status" value="1"/>
</dbReference>
<gene>
    <name evidence="4" type="ORF">J2Z37_004407</name>
</gene>
<dbReference type="Pfam" id="PF00571">
    <property type="entry name" value="CBS"/>
    <property type="match status" value="2"/>
</dbReference>
<dbReference type="PANTHER" id="PTHR43080">
    <property type="entry name" value="CBS DOMAIN-CONTAINING PROTEIN CBSX3, MITOCHONDRIAL"/>
    <property type="match status" value="1"/>
</dbReference>
<reference evidence="4 5" key="1">
    <citation type="submission" date="2021-03" db="EMBL/GenBank/DDBJ databases">
        <title>Genomic Encyclopedia of Type Strains, Phase IV (KMG-IV): sequencing the most valuable type-strain genomes for metagenomic binning, comparative biology and taxonomic classification.</title>
        <authorList>
            <person name="Goeker M."/>
        </authorList>
    </citation>
    <scope>NUCLEOTIDE SEQUENCE [LARGE SCALE GENOMIC DNA]</scope>
    <source>
        <strain evidence="4 5">DSM 24738</strain>
    </source>
</reference>
<feature type="domain" description="CBS" evidence="3">
    <location>
        <begin position="96"/>
        <end position="150"/>
    </location>
</feature>
<dbReference type="SUPFAM" id="SSF54631">
    <property type="entry name" value="CBS-domain pair"/>
    <property type="match status" value="1"/>
</dbReference>
<comment type="caution">
    <text evidence="4">The sequence shown here is derived from an EMBL/GenBank/DDBJ whole genome shotgun (WGS) entry which is preliminary data.</text>
</comment>
<evidence type="ECO:0000313" key="5">
    <source>
        <dbReference type="Proteomes" id="UP001519343"/>
    </source>
</evidence>
<name>A0ABS4GWI0_9BACL</name>
<dbReference type="SMART" id="SM00116">
    <property type="entry name" value="CBS"/>
    <property type="match status" value="2"/>
</dbReference>
<protein>
    <submittedName>
        <fullName evidence="4">CBS domain-containing protein</fullName>
    </submittedName>
</protein>
<accession>A0ABS4GWI0</accession>
<feature type="domain" description="CBS" evidence="3">
    <location>
        <begin position="7"/>
        <end position="63"/>
    </location>
</feature>
<dbReference type="Proteomes" id="UP001519343">
    <property type="component" value="Unassembled WGS sequence"/>
</dbReference>
<evidence type="ECO:0000259" key="3">
    <source>
        <dbReference type="PROSITE" id="PS51371"/>
    </source>
</evidence>
<dbReference type="PANTHER" id="PTHR43080:SF2">
    <property type="entry name" value="CBS DOMAIN-CONTAINING PROTEIN"/>
    <property type="match status" value="1"/>
</dbReference>
<dbReference type="InterPro" id="IPR046342">
    <property type="entry name" value="CBS_dom_sf"/>
</dbReference>
<keyword evidence="5" id="KW-1185">Reference proteome</keyword>
<evidence type="ECO:0000256" key="1">
    <source>
        <dbReference type="ARBA" id="ARBA00023122"/>
    </source>
</evidence>
<keyword evidence="1 2" id="KW-0129">CBS domain</keyword>
<evidence type="ECO:0000256" key="2">
    <source>
        <dbReference type="PROSITE-ProRule" id="PRU00703"/>
    </source>
</evidence>
<organism evidence="4 5">
    <name type="scientific">Ammoniphilus resinae</name>
    <dbReference type="NCBI Taxonomy" id="861532"/>
    <lineage>
        <taxon>Bacteria</taxon>
        <taxon>Bacillati</taxon>
        <taxon>Bacillota</taxon>
        <taxon>Bacilli</taxon>
        <taxon>Bacillales</taxon>
        <taxon>Paenibacillaceae</taxon>
        <taxon>Aneurinibacillus group</taxon>
        <taxon>Ammoniphilus</taxon>
    </lineage>
</organism>
<dbReference type="InterPro" id="IPR000644">
    <property type="entry name" value="CBS_dom"/>
</dbReference>
<sequence>MKAHEIMIREVYKVRETDSVRSVILQFIQHRISGMPIVNEKEEIVGYISDGDIMRYIGKHKDIVIDSIFYVNVIKGDDFNFEDRAKKILDQNVMLLAKKPIKVAWDEEVEDIAATLGKKQFKKLPVEKNGVLVGIISRGDVIRNTFRSLL</sequence>
<dbReference type="EMBL" id="JAGGKT010000020">
    <property type="protein sequence ID" value="MBP1934387.1"/>
    <property type="molecule type" value="Genomic_DNA"/>
</dbReference>
<evidence type="ECO:0000313" key="4">
    <source>
        <dbReference type="EMBL" id="MBP1934387.1"/>
    </source>
</evidence>
<proteinExistence type="predicted"/>
<dbReference type="RefSeq" id="WP_209812383.1">
    <property type="nucleotide sequence ID" value="NZ_JAGGKT010000020.1"/>
</dbReference>